<dbReference type="SUPFAM" id="SSF54236">
    <property type="entry name" value="Ubiquitin-like"/>
    <property type="match status" value="1"/>
</dbReference>
<keyword evidence="14" id="KW-0275">Fatty acid biosynthesis</keyword>
<evidence type="ECO:0000313" key="18">
    <source>
        <dbReference type="Proteomes" id="UP000287166"/>
    </source>
</evidence>
<dbReference type="STRING" id="139825.A0A401H2G8"/>
<evidence type="ECO:0000256" key="5">
    <source>
        <dbReference type="ARBA" id="ARBA00022516"/>
    </source>
</evidence>
<dbReference type="InterPro" id="IPR049127">
    <property type="entry name" value="TECR-like_N"/>
</dbReference>
<dbReference type="FunCoup" id="A0A401H2G8">
    <property type="interactions" value="59"/>
</dbReference>
<dbReference type="InterPro" id="IPR000626">
    <property type="entry name" value="Ubiquitin-like_dom"/>
</dbReference>
<gene>
    <name evidence="17" type="ORF">SCP_1304060</name>
</gene>
<keyword evidence="6 15" id="KW-0812">Transmembrane</keyword>
<reference evidence="17 18" key="1">
    <citation type="journal article" date="2018" name="Sci. Rep.">
        <title>Genome sequence of the cauliflower mushroom Sparassis crispa (Hanabiratake) and its association with beneficial usage.</title>
        <authorList>
            <person name="Kiyama R."/>
            <person name="Furutani Y."/>
            <person name="Kawaguchi K."/>
            <person name="Nakanishi T."/>
        </authorList>
    </citation>
    <scope>NUCLEOTIDE SEQUENCE [LARGE SCALE GENOMIC DNA]</scope>
</reference>
<protein>
    <recommendedName>
        <fullName evidence="4">very-long-chain enoyl-CoA reductase</fullName>
        <ecNumber evidence="4">1.3.1.93</ecNumber>
    </recommendedName>
</protein>
<evidence type="ECO:0000256" key="13">
    <source>
        <dbReference type="ARBA" id="ARBA00023136"/>
    </source>
</evidence>
<comment type="caution">
    <text evidence="17">The sequence shown here is derived from an EMBL/GenBank/DDBJ whole genome shotgun (WGS) entry which is preliminary data.</text>
</comment>
<keyword evidence="12" id="KW-0443">Lipid metabolism</keyword>
<dbReference type="OrthoDB" id="540503at2759"/>
<evidence type="ECO:0000256" key="2">
    <source>
        <dbReference type="ARBA" id="ARBA00005194"/>
    </source>
</evidence>
<dbReference type="Gene3D" id="3.10.20.90">
    <property type="entry name" value="Phosphatidylinositol 3-kinase Catalytic Subunit, Chain A, domain 1"/>
    <property type="match status" value="1"/>
</dbReference>
<keyword evidence="7" id="KW-0256">Endoplasmic reticulum</keyword>
<dbReference type="InParanoid" id="A0A401H2G8"/>
<dbReference type="PROSITE" id="PS50053">
    <property type="entry name" value="UBIQUITIN_2"/>
    <property type="match status" value="1"/>
</dbReference>
<keyword evidence="9" id="KW-0521">NADP</keyword>
<evidence type="ECO:0000313" key="17">
    <source>
        <dbReference type="EMBL" id="GBE88589.1"/>
    </source>
</evidence>
<keyword evidence="13 15" id="KW-0472">Membrane</keyword>
<feature type="transmembrane region" description="Helical" evidence="15">
    <location>
        <begin position="268"/>
        <end position="286"/>
    </location>
</feature>
<evidence type="ECO:0000256" key="12">
    <source>
        <dbReference type="ARBA" id="ARBA00023098"/>
    </source>
</evidence>
<dbReference type="Pfam" id="PF21696">
    <property type="entry name" value="TECR_N"/>
    <property type="match status" value="1"/>
</dbReference>
<evidence type="ECO:0000256" key="6">
    <source>
        <dbReference type="ARBA" id="ARBA00022692"/>
    </source>
</evidence>
<dbReference type="GO" id="GO:0005789">
    <property type="term" value="C:endoplasmic reticulum membrane"/>
    <property type="evidence" value="ECO:0007669"/>
    <property type="project" value="UniProtKB-SubCell"/>
</dbReference>
<dbReference type="GeneID" id="38785506"/>
<organism evidence="17 18">
    <name type="scientific">Sparassis crispa</name>
    <dbReference type="NCBI Taxonomy" id="139825"/>
    <lineage>
        <taxon>Eukaryota</taxon>
        <taxon>Fungi</taxon>
        <taxon>Dikarya</taxon>
        <taxon>Basidiomycota</taxon>
        <taxon>Agaricomycotina</taxon>
        <taxon>Agaricomycetes</taxon>
        <taxon>Polyporales</taxon>
        <taxon>Sparassidaceae</taxon>
        <taxon>Sparassis</taxon>
    </lineage>
</organism>
<comment type="similarity">
    <text evidence="3">Belongs to the steroid 5-alpha reductase family.</text>
</comment>
<dbReference type="AlphaFoldDB" id="A0A401H2G8"/>
<dbReference type="CDD" id="cd01801">
    <property type="entry name" value="Ubl_TECR_like"/>
    <property type="match status" value="1"/>
</dbReference>
<evidence type="ECO:0000256" key="14">
    <source>
        <dbReference type="ARBA" id="ARBA00023160"/>
    </source>
</evidence>
<evidence type="ECO:0000256" key="7">
    <source>
        <dbReference type="ARBA" id="ARBA00022824"/>
    </source>
</evidence>
<dbReference type="RefSeq" id="XP_027619502.1">
    <property type="nucleotide sequence ID" value="XM_027763701.1"/>
</dbReference>
<evidence type="ECO:0000256" key="8">
    <source>
        <dbReference type="ARBA" id="ARBA00022832"/>
    </source>
</evidence>
<dbReference type="InterPro" id="IPR039357">
    <property type="entry name" value="SRD5A/TECR"/>
</dbReference>
<proteinExistence type="inferred from homology"/>
<sequence>MVALTISAVGRVPLARGLPIIITLDKGVEEATIADVKAAIAAKYPKFYPARQKLALKDDNKALADELTLMTAGIVDGDKVTVKDLGPQASWRTVFMVEYLGPLIIHPLIYHFPNIFYGGPVTHSILQKYVYAFVLLHFFKRELETFFVHRFSHGTMPASNIIRNSAHYWILSGALLAYSLYSPTYSAASPHILGSIRNNPNYLWIGTALWLFAELSNLHTHITLRNLRPPGSKVRAIPYGYGFALVSCPNYFFETLAWSVIAGMTGSYAAWLFVFVSGYTMAKWALKKHRAYKKEFGKQYPPNRKAIFPFIL</sequence>
<evidence type="ECO:0000256" key="9">
    <source>
        <dbReference type="ARBA" id="ARBA00022857"/>
    </source>
</evidence>
<accession>A0A401H2G8</accession>
<dbReference type="EMBL" id="BFAD01000013">
    <property type="protein sequence ID" value="GBE88589.1"/>
    <property type="molecule type" value="Genomic_DNA"/>
</dbReference>
<dbReference type="GO" id="GO:0102758">
    <property type="term" value="F:very-long-chain enoyl-CoA reductase activity"/>
    <property type="evidence" value="ECO:0007669"/>
    <property type="project" value="UniProtKB-EC"/>
</dbReference>
<dbReference type="EC" id="1.3.1.93" evidence="4"/>
<dbReference type="GO" id="GO:0042761">
    <property type="term" value="P:very long-chain fatty acid biosynthetic process"/>
    <property type="evidence" value="ECO:0007669"/>
    <property type="project" value="TreeGrafter"/>
</dbReference>
<comment type="subcellular location">
    <subcellularLocation>
        <location evidence="1">Endoplasmic reticulum membrane</location>
        <topology evidence="1">Multi-pass membrane protein</topology>
    </subcellularLocation>
</comment>
<dbReference type="Pfam" id="PF02544">
    <property type="entry name" value="Steroid_dh"/>
    <property type="match status" value="1"/>
</dbReference>
<dbReference type="PANTHER" id="PTHR10556">
    <property type="entry name" value="3-OXO-5-ALPHA-STEROID 4-DEHYDROGENASE"/>
    <property type="match status" value="1"/>
</dbReference>
<dbReference type="PROSITE" id="PS50244">
    <property type="entry name" value="S5A_REDUCTASE"/>
    <property type="match status" value="1"/>
</dbReference>
<dbReference type="InterPro" id="IPR029071">
    <property type="entry name" value="Ubiquitin-like_domsf"/>
</dbReference>
<keyword evidence="5" id="KW-0444">Lipid biosynthesis</keyword>
<evidence type="ECO:0000256" key="10">
    <source>
        <dbReference type="ARBA" id="ARBA00022989"/>
    </source>
</evidence>
<evidence type="ECO:0000256" key="3">
    <source>
        <dbReference type="ARBA" id="ARBA00007742"/>
    </source>
</evidence>
<evidence type="ECO:0000256" key="4">
    <source>
        <dbReference type="ARBA" id="ARBA00012530"/>
    </source>
</evidence>
<feature type="domain" description="Ubiquitin-like" evidence="16">
    <location>
        <begin position="30"/>
        <end position="82"/>
    </location>
</feature>
<keyword evidence="10 15" id="KW-1133">Transmembrane helix</keyword>
<comment type="pathway">
    <text evidence="2">Lipid metabolism; fatty acid biosynthesis.</text>
</comment>
<keyword evidence="8" id="KW-0276">Fatty acid metabolism</keyword>
<evidence type="ECO:0000259" key="16">
    <source>
        <dbReference type="PROSITE" id="PS50053"/>
    </source>
</evidence>
<dbReference type="PANTHER" id="PTHR10556:SF28">
    <property type="entry name" value="VERY-LONG-CHAIN ENOYL-COA REDUCTASE"/>
    <property type="match status" value="1"/>
</dbReference>
<dbReference type="InterPro" id="IPR001104">
    <property type="entry name" value="3-oxo-5_a-steroid_4-DH_C"/>
</dbReference>
<keyword evidence="11" id="KW-0560">Oxidoreductase</keyword>
<evidence type="ECO:0000256" key="1">
    <source>
        <dbReference type="ARBA" id="ARBA00004477"/>
    </source>
</evidence>
<name>A0A401H2G8_9APHY</name>
<keyword evidence="18" id="KW-1185">Reference proteome</keyword>
<dbReference type="Proteomes" id="UP000287166">
    <property type="component" value="Unassembled WGS sequence"/>
</dbReference>
<evidence type="ECO:0000256" key="15">
    <source>
        <dbReference type="SAM" id="Phobius"/>
    </source>
</evidence>
<evidence type="ECO:0000256" key="11">
    <source>
        <dbReference type="ARBA" id="ARBA00023002"/>
    </source>
</evidence>